<reference evidence="3 4" key="1">
    <citation type="submission" date="2021-06" db="EMBL/GenBank/DDBJ databases">
        <title>Caerostris extrusa draft genome.</title>
        <authorList>
            <person name="Kono N."/>
            <person name="Arakawa K."/>
        </authorList>
    </citation>
    <scope>NUCLEOTIDE SEQUENCE [LARGE SCALE GENOMIC DNA]</scope>
</reference>
<dbReference type="InterPro" id="IPR052213">
    <property type="entry name" value="PAR3"/>
</dbReference>
<keyword evidence="4" id="KW-1185">Reference proteome</keyword>
<feature type="domain" description="PDZ" evidence="2">
    <location>
        <begin position="2"/>
        <end position="79"/>
    </location>
</feature>
<dbReference type="GO" id="GO:0030010">
    <property type="term" value="P:establishment of cell polarity"/>
    <property type="evidence" value="ECO:0007669"/>
    <property type="project" value="TreeGrafter"/>
</dbReference>
<proteinExistence type="predicted"/>
<dbReference type="GO" id="GO:0043296">
    <property type="term" value="C:apical junction complex"/>
    <property type="evidence" value="ECO:0007669"/>
    <property type="project" value="TreeGrafter"/>
</dbReference>
<dbReference type="GO" id="GO:0005938">
    <property type="term" value="C:cell cortex"/>
    <property type="evidence" value="ECO:0007669"/>
    <property type="project" value="TreeGrafter"/>
</dbReference>
<organism evidence="3 4">
    <name type="scientific">Caerostris extrusa</name>
    <name type="common">Bark spider</name>
    <name type="synonym">Caerostris bankana</name>
    <dbReference type="NCBI Taxonomy" id="172846"/>
    <lineage>
        <taxon>Eukaryota</taxon>
        <taxon>Metazoa</taxon>
        <taxon>Ecdysozoa</taxon>
        <taxon>Arthropoda</taxon>
        <taxon>Chelicerata</taxon>
        <taxon>Arachnida</taxon>
        <taxon>Araneae</taxon>
        <taxon>Araneomorphae</taxon>
        <taxon>Entelegynae</taxon>
        <taxon>Araneoidea</taxon>
        <taxon>Araneidae</taxon>
        <taxon>Caerostris</taxon>
    </lineage>
</organism>
<evidence type="ECO:0000313" key="3">
    <source>
        <dbReference type="EMBL" id="GIX94945.1"/>
    </source>
</evidence>
<dbReference type="GO" id="GO:0035091">
    <property type="term" value="F:phosphatidylinositol binding"/>
    <property type="evidence" value="ECO:0007669"/>
    <property type="project" value="TreeGrafter"/>
</dbReference>
<dbReference type="Gene3D" id="2.30.42.10">
    <property type="match status" value="1"/>
</dbReference>
<evidence type="ECO:0000313" key="4">
    <source>
        <dbReference type="Proteomes" id="UP001054945"/>
    </source>
</evidence>
<evidence type="ECO:0000259" key="2">
    <source>
        <dbReference type="PROSITE" id="PS50106"/>
    </source>
</evidence>
<dbReference type="GO" id="GO:0000226">
    <property type="term" value="P:microtubule cytoskeleton organization"/>
    <property type="evidence" value="ECO:0007669"/>
    <property type="project" value="TreeGrafter"/>
</dbReference>
<dbReference type="GO" id="GO:0007155">
    <property type="term" value="P:cell adhesion"/>
    <property type="evidence" value="ECO:0007669"/>
    <property type="project" value="TreeGrafter"/>
</dbReference>
<evidence type="ECO:0000256" key="1">
    <source>
        <dbReference type="SAM" id="MobiDB-lite"/>
    </source>
</evidence>
<dbReference type="PANTHER" id="PTHR16484:SF17">
    <property type="entry name" value="BAZOOKA, ISOFORM B"/>
    <property type="match status" value="1"/>
</dbReference>
<dbReference type="GO" id="GO:0008104">
    <property type="term" value="P:intracellular protein localization"/>
    <property type="evidence" value="ECO:0007669"/>
    <property type="project" value="TreeGrafter"/>
</dbReference>
<dbReference type="GO" id="GO:0045197">
    <property type="term" value="P:establishment or maintenance of epithelial cell apical/basal polarity"/>
    <property type="evidence" value="ECO:0007669"/>
    <property type="project" value="TreeGrafter"/>
</dbReference>
<dbReference type="AlphaFoldDB" id="A0AAV4PCN2"/>
<comment type="caution">
    <text evidence="3">The sequence shown here is derived from an EMBL/GenBank/DDBJ whole genome shotgun (WGS) entry which is preliminary data.</text>
</comment>
<gene>
    <name evidence="3" type="primary">PARD3</name>
    <name evidence="3" type="ORF">CEXT_606211</name>
</gene>
<feature type="region of interest" description="Disordered" evidence="1">
    <location>
        <begin position="1"/>
        <end position="27"/>
    </location>
</feature>
<dbReference type="GO" id="GO:0051660">
    <property type="term" value="P:establishment of centrosome localization"/>
    <property type="evidence" value="ECO:0007669"/>
    <property type="project" value="TreeGrafter"/>
</dbReference>
<accession>A0AAV4PCN2</accession>
<name>A0AAV4PCN2_CAEEX</name>
<dbReference type="Proteomes" id="UP001054945">
    <property type="component" value="Unassembled WGS sequence"/>
</dbReference>
<dbReference type="SMART" id="SM00228">
    <property type="entry name" value="PDZ"/>
    <property type="match status" value="1"/>
</dbReference>
<dbReference type="Pfam" id="PF00595">
    <property type="entry name" value="PDZ"/>
    <property type="match status" value="1"/>
</dbReference>
<dbReference type="SUPFAM" id="SSF50156">
    <property type="entry name" value="PDZ domain-like"/>
    <property type="match status" value="1"/>
</dbReference>
<dbReference type="GO" id="GO:0016324">
    <property type="term" value="C:apical plasma membrane"/>
    <property type="evidence" value="ECO:0007669"/>
    <property type="project" value="TreeGrafter"/>
</dbReference>
<dbReference type="PROSITE" id="PS50106">
    <property type="entry name" value="PDZ"/>
    <property type="match status" value="1"/>
</dbReference>
<dbReference type="PANTHER" id="PTHR16484">
    <property type="entry name" value="PARTITIONING DEFECTIVE 3 RELATED"/>
    <property type="match status" value="1"/>
</dbReference>
<sequence length="99" mass="10314">MKSSLNDTGSAGLEVSVKGKTSNTEKGPLDMGIFLKNIFHGGAAHKDGRLCVNDQLLNVNGISLLGMTNGQAMETLRRAMIQGEGPNVASNAIILTVAC</sequence>
<dbReference type="InterPro" id="IPR036034">
    <property type="entry name" value="PDZ_sf"/>
</dbReference>
<dbReference type="GO" id="GO:0005912">
    <property type="term" value="C:adherens junction"/>
    <property type="evidence" value="ECO:0007669"/>
    <property type="project" value="TreeGrafter"/>
</dbReference>
<dbReference type="InterPro" id="IPR001478">
    <property type="entry name" value="PDZ"/>
</dbReference>
<dbReference type="EMBL" id="BPLR01004455">
    <property type="protein sequence ID" value="GIX94945.1"/>
    <property type="molecule type" value="Genomic_DNA"/>
</dbReference>
<protein>
    <submittedName>
        <fullName evidence="3">Partitioning defective 3 homolog</fullName>
    </submittedName>
</protein>